<name>A0A2M3ZWH3_9DIPT</name>
<sequence>MRTRCCVVTSGAFANAPRALCECNDGDADSPGADPSVICILKQIPIPVFRRRSFRFSRWPPEEWRTLLLAGCWRCCYKSESELWAV</sequence>
<proteinExistence type="predicted"/>
<reference evidence="1" key="1">
    <citation type="submission" date="2018-01" db="EMBL/GenBank/DDBJ databases">
        <title>An insight into the sialome of Amazonian anophelines.</title>
        <authorList>
            <person name="Ribeiro J.M."/>
            <person name="Scarpassa V."/>
            <person name="Calvo E."/>
        </authorList>
    </citation>
    <scope>NUCLEOTIDE SEQUENCE</scope>
    <source>
        <tissue evidence="1">Salivary glands</tissue>
    </source>
</reference>
<evidence type="ECO:0000313" key="1">
    <source>
        <dbReference type="EMBL" id="MBW32906.1"/>
    </source>
</evidence>
<dbReference type="EMBL" id="GGFM01012155">
    <property type="protein sequence ID" value="MBW32906.1"/>
    <property type="molecule type" value="Transcribed_RNA"/>
</dbReference>
<dbReference type="AlphaFoldDB" id="A0A2M3ZWH3"/>
<protein>
    <submittedName>
        <fullName evidence="1">Putative secreted peptide</fullName>
    </submittedName>
</protein>
<organism evidence="1">
    <name type="scientific">Anopheles braziliensis</name>
    <dbReference type="NCBI Taxonomy" id="58242"/>
    <lineage>
        <taxon>Eukaryota</taxon>
        <taxon>Metazoa</taxon>
        <taxon>Ecdysozoa</taxon>
        <taxon>Arthropoda</taxon>
        <taxon>Hexapoda</taxon>
        <taxon>Insecta</taxon>
        <taxon>Pterygota</taxon>
        <taxon>Neoptera</taxon>
        <taxon>Endopterygota</taxon>
        <taxon>Diptera</taxon>
        <taxon>Nematocera</taxon>
        <taxon>Culicoidea</taxon>
        <taxon>Culicidae</taxon>
        <taxon>Anophelinae</taxon>
        <taxon>Anopheles</taxon>
    </lineage>
</organism>
<accession>A0A2M3ZWH3</accession>